<dbReference type="InterPro" id="IPR000551">
    <property type="entry name" value="MerR-type_HTH_dom"/>
</dbReference>
<proteinExistence type="predicted"/>
<feature type="region of interest" description="Disordered" evidence="2">
    <location>
        <begin position="135"/>
        <end position="157"/>
    </location>
</feature>
<dbReference type="KEGG" id="phb:HYN04_00210"/>
<dbReference type="SMART" id="SM00422">
    <property type="entry name" value="HTH_MERR"/>
    <property type="match status" value="1"/>
</dbReference>
<dbReference type="PANTHER" id="PTHR30204">
    <property type="entry name" value="REDOX-CYCLING DRUG-SENSING TRANSCRIPTIONAL ACTIVATOR SOXR"/>
    <property type="match status" value="1"/>
</dbReference>
<evidence type="ECO:0000313" key="4">
    <source>
        <dbReference type="EMBL" id="AWM76317.1"/>
    </source>
</evidence>
<dbReference type="AlphaFoldDB" id="A0A2Z3HKV4"/>
<feature type="domain" description="HTH merR-type" evidence="3">
    <location>
        <begin position="11"/>
        <end position="78"/>
    </location>
</feature>
<sequence length="157" mass="18189">MPTELRRPARTFTIRQLCQEFGCTPRALRFYEDKGLIFPERDGMNRVYSYKDRARLQLILRGKRVGLALSEIGEILDLYELGDGCATQNAISLAKFRERIRALESQRRDIDMAVDVLQEACARLESQLKQTRPDLLEQPVEAIRPRRPRPGEMRRAG</sequence>
<dbReference type="Pfam" id="PF13411">
    <property type="entry name" value="MerR_1"/>
    <property type="match status" value="1"/>
</dbReference>
<dbReference type="PANTHER" id="PTHR30204:SF58">
    <property type="entry name" value="HTH-TYPE TRANSCRIPTIONAL REGULATOR YFMP"/>
    <property type="match status" value="1"/>
</dbReference>
<evidence type="ECO:0000256" key="1">
    <source>
        <dbReference type="ARBA" id="ARBA00023125"/>
    </source>
</evidence>
<dbReference type="SUPFAM" id="SSF46955">
    <property type="entry name" value="Putative DNA-binding domain"/>
    <property type="match status" value="1"/>
</dbReference>
<dbReference type="GO" id="GO:0003677">
    <property type="term" value="F:DNA binding"/>
    <property type="evidence" value="ECO:0007669"/>
    <property type="project" value="UniProtKB-KW"/>
</dbReference>
<dbReference type="Gene3D" id="1.10.1660.10">
    <property type="match status" value="1"/>
</dbReference>
<gene>
    <name evidence="4" type="ORF">HYN04_00210</name>
</gene>
<dbReference type="InterPro" id="IPR009061">
    <property type="entry name" value="DNA-bd_dom_put_sf"/>
</dbReference>
<organism evidence="4 5">
    <name type="scientific">Phenylobacterium parvum</name>
    <dbReference type="NCBI Taxonomy" id="2201350"/>
    <lineage>
        <taxon>Bacteria</taxon>
        <taxon>Pseudomonadati</taxon>
        <taxon>Pseudomonadota</taxon>
        <taxon>Alphaproteobacteria</taxon>
        <taxon>Caulobacterales</taxon>
        <taxon>Caulobacteraceae</taxon>
        <taxon>Phenylobacterium</taxon>
    </lineage>
</organism>
<evidence type="ECO:0000256" key="2">
    <source>
        <dbReference type="SAM" id="MobiDB-lite"/>
    </source>
</evidence>
<protein>
    <submittedName>
        <fullName evidence="4">Transcriptional regulator</fullName>
    </submittedName>
</protein>
<name>A0A2Z3HKV4_9CAUL</name>
<dbReference type="PROSITE" id="PS50937">
    <property type="entry name" value="HTH_MERR_2"/>
    <property type="match status" value="1"/>
</dbReference>
<keyword evidence="5" id="KW-1185">Reference proteome</keyword>
<dbReference type="InterPro" id="IPR047057">
    <property type="entry name" value="MerR_fam"/>
</dbReference>
<dbReference type="EMBL" id="CP029479">
    <property type="protein sequence ID" value="AWM76317.1"/>
    <property type="molecule type" value="Genomic_DNA"/>
</dbReference>
<dbReference type="RefSeq" id="WP_110448886.1">
    <property type="nucleotide sequence ID" value="NZ_CP029479.1"/>
</dbReference>
<reference evidence="5" key="1">
    <citation type="submission" date="2018-05" db="EMBL/GenBank/DDBJ databases">
        <title>Genome sequencing of Phenylobacterium sp. HYN0004.</title>
        <authorList>
            <person name="Yi H."/>
            <person name="Baek C."/>
        </authorList>
    </citation>
    <scope>NUCLEOTIDE SEQUENCE [LARGE SCALE GENOMIC DNA]</scope>
    <source>
        <strain evidence="5">HYN0004</strain>
    </source>
</reference>
<dbReference type="OrthoDB" id="9803659at2"/>
<dbReference type="CDD" id="cd04776">
    <property type="entry name" value="HTH_GnyR"/>
    <property type="match status" value="1"/>
</dbReference>
<dbReference type="Proteomes" id="UP000247763">
    <property type="component" value="Chromosome"/>
</dbReference>
<dbReference type="GO" id="GO:0003700">
    <property type="term" value="F:DNA-binding transcription factor activity"/>
    <property type="evidence" value="ECO:0007669"/>
    <property type="project" value="InterPro"/>
</dbReference>
<evidence type="ECO:0000313" key="5">
    <source>
        <dbReference type="Proteomes" id="UP000247763"/>
    </source>
</evidence>
<accession>A0A2Z3HKV4</accession>
<keyword evidence="1" id="KW-0238">DNA-binding</keyword>
<evidence type="ECO:0000259" key="3">
    <source>
        <dbReference type="PROSITE" id="PS50937"/>
    </source>
</evidence>